<keyword evidence="5" id="KW-1185">Reference proteome</keyword>
<dbReference type="InterPro" id="IPR011330">
    <property type="entry name" value="Glyco_hydro/deAcase_b/a-brl"/>
</dbReference>
<dbReference type="AlphaFoldDB" id="I4B4B8"/>
<evidence type="ECO:0000313" key="4">
    <source>
        <dbReference type="EMBL" id="AFM12125.1"/>
    </source>
</evidence>
<dbReference type="GO" id="GO:0005975">
    <property type="term" value="P:carbohydrate metabolic process"/>
    <property type="evidence" value="ECO:0007669"/>
    <property type="project" value="InterPro"/>
</dbReference>
<feature type="domain" description="NodB homology" evidence="3">
    <location>
        <begin position="151"/>
        <end position="349"/>
    </location>
</feature>
<dbReference type="Pfam" id="PF01522">
    <property type="entry name" value="Polysacc_deac_1"/>
    <property type="match status" value="1"/>
</dbReference>
<dbReference type="KEGG" id="tpx:Turpa_1477"/>
<dbReference type="RefSeq" id="WP_014802639.1">
    <property type="nucleotide sequence ID" value="NC_018020.1"/>
</dbReference>
<dbReference type="GO" id="GO:0016810">
    <property type="term" value="F:hydrolase activity, acting on carbon-nitrogen (but not peptide) bonds"/>
    <property type="evidence" value="ECO:0007669"/>
    <property type="project" value="InterPro"/>
</dbReference>
<feature type="region of interest" description="Disordered" evidence="2">
    <location>
        <begin position="408"/>
        <end position="433"/>
    </location>
</feature>
<accession>I4B4B8</accession>
<dbReference type="InterPro" id="IPR051398">
    <property type="entry name" value="Polysacch_Deacetylase"/>
</dbReference>
<evidence type="ECO:0000259" key="3">
    <source>
        <dbReference type="PROSITE" id="PS51677"/>
    </source>
</evidence>
<evidence type="ECO:0000256" key="1">
    <source>
        <dbReference type="ARBA" id="ARBA00022729"/>
    </source>
</evidence>
<name>I4B4B8_TURPD</name>
<reference evidence="4 5" key="1">
    <citation type="submission" date="2012-06" db="EMBL/GenBank/DDBJ databases">
        <title>The complete chromosome of genome of Turneriella parva DSM 21527.</title>
        <authorList>
            <consortium name="US DOE Joint Genome Institute (JGI-PGF)"/>
            <person name="Lucas S."/>
            <person name="Han J."/>
            <person name="Lapidus A."/>
            <person name="Bruce D."/>
            <person name="Goodwin L."/>
            <person name="Pitluck S."/>
            <person name="Peters L."/>
            <person name="Kyrpides N."/>
            <person name="Mavromatis K."/>
            <person name="Ivanova N."/>
            <person name="Mikhailova N."/>
            <person name="Chertkov O."/>
            <person name="Detter J.C."/>
            <person name="Tapia R."/>
            <person name="Han C."/>
            <person name="Land M."/>
            <person name="Hauser L."/>
            <person name="Markowitz V."/>
            <person name="Cheng J.-F."/>
            <person name="Hugenholtz P."/>
            <person name="Woyke T."/>
            <person name="Wu D."/>
            <person name="Gronow S."/>
            <person name="Wellnitz S."/>
            <person name="Brambilla E."/>
            <person name="Klenk H.-P."/>
            <person name="Eisen J.A."/>
        </authorList>
    </citation>
    <scope>NUCLEOTIDE SEQUENCE [LARGE SCALE GENOMIC DNA]</scope>
    <source>
        <strain evidence="5">ATCC BAA-1111 / DSM 21527 / NCTC 11395 / H</strain>
    </source>
</reference>
<dbReference type="CDD" id="cd10918">
    <property type="entry name" value="CE4_NodB_like_5s_6s"/>
    <property type="match status" value="1"/>
</dbReference>
<dbReference type="SUPFAM" id="SSF88713">
    <property type="entry name" value="Glycoside hydrolase/deacetylase"/>
    <property type="match status" value="1"/>
</dbReference>
<evidence type="ECO:0000256" key="2">
    <source>
        <dbReference type="SAM" id="MobiDB-lite"/>
    </source>
</evidence>
<gene>
    <name evidence="4" type="ordered locus">Turpa_1477</name>
</gene>
<dbReference type="OrthoDB" id="9778320at2"/>
<organism evidence="4 5">
    <name type="scientific">Turneriella parva (strain ATCC BAA-1111 / DSM 21527 / NCTC 11395 / H)</name>
    <name type="common">Leptospira parva</name>
    <dbReference type="NCBI Taxonomy" id="869212"/>
    <lineage>
        <taxon>Bacteria</taxon>
        <taxon>Pseudomonadati</taxon>
        <taxon>Spirochaetota</taxon>
        <taxon>Spirochaetia</taxon>
        <taxon>Leptospirales</taxon>
        <taxon>Leptospiraceae</taxon>
        <taxon>Turneriella</taxon>
    </lineage>
</organism>
<dbReference type="PROSITE" id="PS51677">
    <property type="entry name" value="NODB"/>
    <property type="match status" value="1"/>
</dbReference>
<dbReference type="Gene3D" id="3.20.20.370">
    <property type="entry name" value="Glycoside hydrolase/deacetylase"/>
    <property type="match status" value="1"/>
</dbReference>
<dbReference type="PANTHER" id="PTHR34216:SF7">
    <property type="entry name" value="POLY-BETA-1,6-N-ACETYL-D-GLUCOSAMINE N-DEACETYLASE"/>
    <property type="match status" value="1"/>
</dbReference>
<dbReference type="EMBL" id="CP002959">
    <property type="protein sequence ID" value="AFM12125.1"/>
    <property type="molecule type" value="Genomic_DNA"/>
</dbReference>
<dbReference type="HOGENOM" id="CLU_633040_0_0_12"/>
<sequence length="433" mass="48927">MYSRYKAFIFLTAFIFAVFGATVWFQNRSANIPETPGPEAQPAGAAADLAEAPPAQLVSASMAESAPDPALQTSEIPANWREDLGVPILCYHQIVTEEQYRERPTPYAVTVKQFREQMQWLADKNFYAILPDELLLYVRGQKKLDFTNGRRPIMITFDDGNNDFVNHAQKILDQHGFKSVLYIYPTYIMARKERSLTWAQIQAVRKAGHAIESHTMWHPMLSTMTDAEQRAQFADSKRILNEKSGADVKHLAYPFGIYTSSSLRLLRELGYQTAGTTFHGANQVGEDPYLLRRFLIVKGDGEKQFAQKTFARSLPLRYLNSEPGQVIENQTAVKFKIPAGLEKSNFKVRVFSTAQDFSYDKETGTLSVQVAPSKKRLSVLEILYKEGSVEYRANALFNHKRASLASAVVAKEKPAKGKAKKKKRKKKRKAAEE</sequence>
<dbReference type="InterPro" id="IPR002509">
    <property type="entry name" value="NODB_dom"/>
</dbReference>
<dbReference type="PANTHER" id="PTHR34216">
    <property type="match status" value="1"/>
</dbReference>
<feature type="compositionally biased region" description="Basic residues" evidence="2">
    <location>
        <begin position="416"/>
        <end position="433"/>
    </location>
</feature>
<dbReference type="STRING" id="869212.Turpa_1477"/>
<proteinExistence type="predicted"/>
<evidence type="ECO:0000313" key="5">
    <source>
        <dbReference type="Proteomes" id="UP000006048"/>
    </source>
</evidence>
<protein>
    <submittedName>
        <fullName evidence="4">Polysaccharide deacetylase</fullName>
    </submittedName>
</protein>
<dbReference type="Proteomes" id="UP000006048">
    <property type="component" value="Chromosome"/>
</dbReference>
<keyword evidence="1" id="KW-0732">Signal</keyword>